<sequence>MKICVFSWYQREKGLALISFLKCRPGDRNRERYEQPPSSGVEASEAEPGRGIRLRPDPLLRRLLGPTRQDPEERAVLRRLWEARLQSVQAFRGRATLDLRDLLQKQQKRAPRILHIRAVLSFYKYSTCGSFIEENAETKAPRCHFFTKNRFVPATGALVVLLSKPSEPFPWLQQSPPILVSVQSFVLNRESISLSDGYPAVMEESQRMNRMQRNKRKSLIDTRS</sequence>
<evidence type="ECO:0000313" key="3">
    <source>
        <dbReference type="Proteomes" id="UP000886998"/>
    </source>
</evidence>
<feature type="region of interest" description="Disordered" evidence="1">
    <location>
        <begin position="28"/>
        <end position="53"/>
    </location>
</feature>
<dbReference type="AlphaFoldDB" id="A0A8X6MMB4"/>
<dbReference type="Proteomes" id="UP000886998">
    <property type="component" value="Unassembled WGS sequence"/>
</dbReference>
<reference evidence="2" key="1">
    <citation type="submission" date="2020-08" db="EMBL/GenBank/DDBJ databases">
        <title>Multicomponent nature underlies the extraordinary mechanical properties of spider dragline silk.</title>
        <authorList>
            <person name="Kono N."/>
            <person name="Nakamura H."/>
            <person name="Mori M."/>
            <person name="Yoshida Y."/>
            <person name="Ohtoshi R."/>
            <person name="Malay A.D."/>
            <person name="Moran D.A.P."/>
            <person name="Tomita M."/>
            <person name="Numata K."/>
            <person name="Arakawa K."/>
        </authorList>
    </citation>
    <scope>NUCLEOTIDE SEQUENCE</scope>
</reference>
<evidence type="ECO:0000256" key="1">
    <source>
        <dbReference type="SAM" id="MobiDB-lite"/>
    </source>
</evidence>
<protein>
    <submittedName>
        <fullName evidence="2">Uncharacterized protein</fullName>
    </submittedName>
</protein>
<dbReference type="EMBL" id="BMAV01028237">
    <property type="protein sequence ID" value="GFS66248.1"/>
    <property type="molecule type" value="Genomic_DNA"/>
</dbReference>
<comment type="caution">
    <text evidence="2">The sequence shown here is derived from an EMBL/GenBank/DDBJ whole genome shotgun (WGS) entry which is preliminary data.</text>
</comment>
<organism evidence="2 3">
    <name type="scientific">Trichonephila inaurata madagascariensis</name>
    <dbReference type="NCBI Taxonomy" id="2747483"/>
    <lineage>
        <taxon>Eukaryota</taxon>
        <taxon>Metazoa</taxon>
        <taxon>Ecdysozoa</taxon>
        <taxon>Arthropoda</taxon>
        <taxon>Chelicerata</taxon>
        <taxon>Arachnida</taxon>
        <taxon>Araneae</taxon>
        <taxon>Araneomorphae</taxon>
        <taxon>Entelegynae</taxon>
        <taxon>Araneoidea</taxon>
        <taxon>Nephilidae</taxon>
        <taxon>Trichonephila</taxon>
        <taxon>Trichonephila inaurata</taxon>
    </lineage>
</organism>
<gene>
    <name evidence="2" type="ORF">TNIN_379181</name>
</gene>
<accession>A0A8X6MMB4</accession>
<proteinExistence type="predicted"/>
<name>A0A8X6MMB4_9ARAC</name>
<keyword evidence="3" id="KW-1185">Reference proteome</keyword>
<evidence type="ECO:0000313" key="2">
    <source>
        <dbReference type="EMBL" id="GFS66248.1"/>
    </source>
</evidence>